<dbReference type="PANTHER" id="PTHR43065">
    <property type="entry name" value="SENSOR HISTIDINE KINASE"/>
    <property type="match status" value="1"/>
</dbReference>
<dbReference type="SMART" id="SM00387">
    <property type="entry name" value="HATPase_c"/>
    <property type="match status" value="1"/>
</dbReference>
<proteinExistence type="predicted"/>
<dbReference type="InterPro" id="IPR003661">
    <property type="entry name" value="HisK_dim/P_dom"/>
</dbReference>
<keyword evidence="4" id="KW-0597">Phosphoprotein</keyword>
<keyword evidence="8" id="KW-0067">ATP-binding</keyword>
<name>A0A4R1B5X9_9PROT</name>
<keyword evidence="9" id="KW-0902">Two-component regulatory system</keyword>
<comment type="caution">
    <text evidence="13">The sequence shown here is derived from an EMBL/GenBank/DDBJ whole genome shotgun (WGS) entry which is preliminary data.</text>
</comment>
<keyword evidence="5" id="KW-0808">Transferase</keyword>
<evidence type="ECO:0000256" key="10">
    <source>
        <dbReference type="SAM" id="Phobius"/>
    </source>
</evidence>
<comment type="catalytic activity">
    <reaction evidence="1">
        <text>ATP + protein L-histidine = ADP + protein N-phospho-L-histidine.</text>
        <dbReference type="EC" id="2.7.13.3"/>
    </reaction>
</comment>
<sequence>MAMAPAPRHPLFRSVALPVVVASGLLLLALTVMLATTTRSLSRMTPLREHLAVMQRLQEQIQTMQYASLGGLAGTAAIDRAGLAGLGRGLDRLAGDPALLGADGPADIRRAAALLDDAERPPAEVLLRAIAVLHEALAGEHHAHTALLDNIQAQARLERDLAGAALVTVPLAAVLVLFLLRRRFLLPLRNLNTLLTRLGERDFSAAEMGEADPVLEPLFANYNRMVGRLAQLEDEHRARAADLEARVRAATRDLLAHNRSLAEAERLAAVGEMAAGLAHELRNPLAGIQMALANLRRELADPDARERLDLVSAELRRVDGLMNGLLDQARLRPEAAAPVALARVVAELLALVRYQAEPGIAFEQDVAAELVCNLPENRLRQALLNLLLNAAQAMAGHGTVRLAGRREGEHLVISVSDTGPGFPDTLLRQGVRPFASERAGGTGLGLASVRRLAHDLGGRLVLENPPGGGARVSLVLPG</sequence>
<feature type="transmembrane region" description="Helical" evidence="10">
    <location>
        <begin position="161"/>
        <end position="180"/>
    </location>
</feature>
<dbReference type="InterPro" id="IPR003594">
    <property type="entry name" value="HATPase_dom"/>
</dbReference>
<dbReference type="PROSITE" id="PS50109">
    <property type="entry name" value="HIS_KIN"/>
    <property type="match status" value="1"/>
</dbReference>
<feature type="domain" description="Histidine kinase" evidence="11">
    <location>
        <begin position="276"/>
        <end position="478"/>
    </location>
</feature>
<keyword evidence="10" id="KW-1133">Transmembrane helix</keyword>
<organism evidence="13 14">
    <name type="scientific">Parasulfuritortus cantonensis</name>
    <dbReference type="NCBI Taxonomy" id="2528202"/>
    <lineage>
        <taxon>Bacteria</taxon>
        <taxon>Pseudomonadati</taxon>
        <taxon>Pseudomonadota</taxon>
        <taxon>Betaproteobacteria</taxon>
        <taxon>Nitrosomonadales</taxon>
        <taxon>Thiobacillaceae</taxon>
        <taxon>Parasulfuritortus</taxon>
    </lineage>
</organism>
<dbReference type="InterPro" id="IPR036890">
    <property type="entry name" value="HATPase_C_sf"/>
</dbReference>
<dbReference type="GO" id="GO:0005524">
    <property type="term" value="F:ATP binding"/>
    <property type="evidence" value="ECO:0007669"/>
    <property type="project" value="UniProtKB-KW"/>
</dbReference>
<keyword evidence="10" id="KW-0472">Membrane</keyword>
<evidence type="ECO:0000256" key="1">
    <source>
        <dbReference type="ARBA" id="ARBA00000085"/>
    </source>
</evidence>
<dbReference type="InterPro" id="IPR005467">
    <property type="entry name" value="His_kinase_dom"/>
</dbReference>
<protein>
    <recommendedName>
        <fullName evidence="3">histidine kinase</fullName>
        <ecNumber evidence="3">2.7.13.3</ecNumber>
    </recommendedName>
</protein>
<keyword evidence="14" id="KW-1185">Reference proteome</keyword>
<dbReference type="EMBL" id="SJZB01000039">
    <property type="protein sequence ID" value="TCJ13421.1"/>
    <property type="molecule type" value="Genomic_DNA"/>
</dbReference>
<dbReference type="Pfam" id="PF00512">
    <property type="entry name" value="HisKA"/>
    <property type="match status" value="1"/>
</dbReference>
<feature type="domain" description="HAMP" evidence="12">
    <location>
        <begin position="182"/>
        <end position="234"/>
    </location>
</feature>
<dbReference type="PRINTS" id="PR00344">
    <property type="entry name" value="BCTRLSENSOR"/>
</dbReference>
<keyword evidence="6" id="KW-0547">Nucleotide-binding</keyword>
<keyword evidence="7 13" id="KW-0418">Kinase</keyword>
<evidence type="ECO:0000256" key="6">
    <source>
        <dbReference type="ARBA" id="ARBA00022741"/>
    </source>
</evidence>
<comment type="subcellular location">
    <subcellularLocation>
        <location evidence="2">Membrane</location>
    </subcellularLocation>
</comment>
<evidence type="ECO:0000256" key="9">
    <source>
        <dbReference type="ARBA" id="ARBA00023012"/>
    </source>
</evidence>
<dbReference type="Pfam" id="PF02518">
    <property type="entry name" value="HATPase_c"/>
    <property type="match status" value="1"/>
</dbReference>
<dbReference type="Gene3D" id="1.10.287.130">
    <property type="match status" value="1"/>
</dbReference>
<dbReference type="InterPro" id="IPR004358">
    <property type="entry name" value="Sig_transdc_His_kin-like_C"/>
</dbReference>
<evidence type="ECO:0000259" key="12">
    <source>
        <dbReference type="PROSITE" id="PS50885"/>
    </source>
</evidence>
<dbReference type="SUPFAM" id="SSF55874">
    <property type="entry name" value="ATPase domain of HSP90 chaperone/DNA topoisomerase II/histidine kinase"/>
    <property type="match status" value="1"/>
</dbReference>
<dbReference type="PANTHER" id="PTHR43065:SF10">
    <property type="entry name" value="PEROXIDE STRESS-ACTIVATED HISTIDINE KINASE MAK3"/>
    <property type="match status" value="1"/>
</dbReference>
<keyword evidence="10" id="KW-0812">Transmembrane</keyword>
<dbReference type="EC" id="2.7.13.3" evidence="3"/>
<dbReference type="SMART" id="SM00388">
    <property type="entry name" value="HisKA"/>
    <property type="match status" value="1"/>
</dbReference>
<evidence type="ECO:0000313" key="14">
    <source>
        <dbReference type="Proteomes" id="UP000295443"/>
    </source>
</evidence>
<dbReference type="CDD" id="cd00082">
    <property type="entry name" value="HisKA"/>
    <property type="match status" value="1"/>
</dbReference>
<gene>
    <name evidence="13" type="ORF">EZJ19_10240</name>
</gene>
<evidence type="ECO:0000256" key="7">
    <source>
        <dbReference type="ARBA" id="ARBA00022777"/>
    </source>
</evidence>
<dbReference type="RefSeq" id="WP_131447245.1">
    <property type="nucleotide sequence ID" value="NZ_SJZB01000039.1"/>
</dbReference>
<dbReference type="GO" id="GO:0000155">
    <property type="term" value="F:phosphorelay sensor kinase activity"/>
    <property type="evidence" value="ECO:0007669"/>
    <property type="project" value="InterPro"/>
</dbReference>
<dbReference type="AlphaFoldDB" id="A0A4R1B5X9"/>
<evidence type="ECO:0000256" key="8">
    <source>
        <dbReference type="ARBA" id="ARBA00022840"/>
    </source>
</evidence>
<dbReference type="SUPFAM" id="SSF47384">
    <property type="entry name" value="Homodimeric domain of signal transducing histidine kinase"/>
    <property type="match status" value="1"/>
</dbReference>
<dbReference type="InterPro" id="IPR003660">
    <property type="entry name" value="HAMP_dom"/>
</dbReference>
<dbReference type="Proteomes" id="UP000295443">
    <property type="component" value="Unassembled WGS sequence"/>
</dbReference>
<evidence type="ECO:0000256" key="4">
    <source>
        <dbReference type="ARBA" id="ARBA00022553"/>
    </source>
</evidence>
<evidence type="ECO:0000313" key="13">
    <source>
        <dbReference type="EMBL" id="TCJ13421.1"/>
    </source>
</evidence>
<evidence type="ECO:0000256" key="5">
    <source>
        <dbReference type="ARBA" id="ARBA00022679"/>
    </source>
</evidence>
<evidence type="ECO:0000256" key="3">
    <source>
        <dbReference type="ARBA" id="ARBA00012438"/>
    </source>
</evidence>
<dbReference type="OrthoDB" id="9815750at2"/>
<reference evidence="13 14" key="1">
    <citation type="submission" date="2019-03" db="EMBL/GenBank/DDBJ databases">
        <title>Genome sequence of Thiobacillaceae bacterium LSR1, a sulfur-oxidizing bacterium isolated from freshwater sediment.</title>
        <authorList>
            <person name="Li S."/>
        </authorList>
    </citation>
    <scope>NUCLEOTIDE SEQUENCE [LARGE SCALE GENOMIC DNA]</scope>
    <source>
        <strain evidence="13 14">LSR1</strain>
    </source>
</reference>
<dbReference type="PROSITE" id="PS50885">
    <property type="entry name" value="HAMP"/>
    <property type="match status" value="1"/>
</dbReference>
<dbReference type="InterPro" id="IPR036097">
    <property type="entry name" value="HisK_dim/P_sf"/>
</dbReference>
<dbReference type="GO" id="GO:0016020">
    <property type="term" value="C:membrane"/>
    <property type="evidence" value="ECO:0007669"/>
    <property type="project" value="UniProtKB-SubCell"/>
</dbReference>
<accession>A0A4R1B5X9</accession>
<evidence type="ECO:0000256" key="2">
    <source>
        <dbReference type="ARBA" id="ARBA00004370"/>
    </source>
</evidence>
<dbReference type="Gene3D" id="3.30.565.10">
    <property type="entry name" value="Histidine kinase-like ATPase, C-terminal domain"/>
    <property type="match status" value="1"/>
</dbReference>
<evidence type="ECO:0000259" key="11">
    <source>
        <dbReference type="PROSITE" id="PS50109"/>
    </source>
</evidence>